<keyword evidence="2" id="KW-0812">Transmembrane</keyword>
<feature type="region of interest" description="Disordered" evidence="1">
    <location>
        <begin position="361"/>
        <end position="480"/>
    </location>
</feature>
<name>E3JBC8_PSEI1</name>
<sequence length="480" mass="51635">MGLGLAARPLSTAFNRSGNSLNMIRLLLAATVVISHSRTIAGHGDGISIGHGEIAKFAVDAFFVISGFLITGSRLGLPTGRYLWNRILRIFPAFWAALLGTAFLAAPIAWYHDHNSLGGLFTDAHGPVQYVLRNCLLDIGFWDVAGTPAHVPFPAVWDGSIWTLRWEVACYLGIAALGAVGLLARRGVVLGIFGVMWAAYAFHDVAPSVAGGAFAHQQTVTRFALLFLSGTLMCLFQDKIPFSDALGALALVEVAVAYVALDHAYIWAGPPLAYACLWVATRVPMPKLLRNDFSYGLYIFTMPVQQLLAVFGLAKGSLTVYTVLSLSGGLALAALSWFGLEKRVLKLKNFTPGFLKDKGAAAGAHRRLRRPPGMRASTMVIPMPEEIRSAMTGSGRAEPSRRGASRPAQAPAPAQAESGRSRSRRRSGSDRPVPPAPPPPPGRVDETMLLLPASGVEETMRLPPQPSVDDTVRLRRGRQR</sequence>
<keyword evidence="4" id="KW-0012">Acyltransferase</keyword>
<organism evidence="4 5">
    <name type="scientific">Pseudofrankia inefficax (strain DSM 45817 / CECT 9037 / DDB 130130 / EuI1c)</name>
    <name type="common">Frankia inefficax</name>
    <dbReference type="NCBI Taxonomy" id="298654"/>
    <lineage>
        <taxon>Bacteria</taxon>
        <taxon>Bacillati</taxon>
        <taxon>Actinomycetota</taxon>
        <taxon>Actinomycetes</taxon>
        <taxon>Frankiales</taxon>
        <taxon>Frankiaceae</taxon>
        <taxon>Pseudofrankia</taxon>
    </lineage>
</organism>
<dbReference type="GO" id="GO:0016747">
    <property type="term" value="F:acyltransferase activity, transferring groups other than amino-acyl groups"/>
    <property type="evidence" value="ECO:0007669"/>
    <property type="project" value="InterPro"/>
</dbReference>
<dbReference type="AlphaFoldDB" id="E3JBC8"/>
<reference evidence="4 5" key="1">
    <citation type="submission" date="2010-10" db="EMBL/GenBank/DDBJ databases">
        <title>Complete sequence of Frankia sp. EuI1c.</title>
        <authorList>
            <consortium name="US DOE Joint Genome Institute"/>
            <person name="Lucas S."/>
            <person name="Copeland A."/>
            <person name="Lapidus A."/>
            <person name="Cheng J.-F."/>
            <person name="Bruce D."/>
            <person name="Goodwin L."/>
            <person name="Pitluck S."/>
            <person name="Chertkov O."/>
            <person name="Detter J.C."/>
            <person name="Han C."/>
            <person name="Tapia R."/>
            <person name="Land M."/>
            <person name="Hauser L."/>
            <person name="Jeffries C."/>
            <person name="Kyrpides N."/>
            <person name="Ivanova N."/>
            <person name="Mikhailova N."/>
            <person name="Beauchemin N."/>
            <person name="Sen A."/>
            <person name="Sur S.A."/>
            <person name="Gtari M."/>
            <person name="Wall L."/>
            <person name="Tisa L."/>
            <person name="Woyke T."/>
        </authorList>
    </citation>
    <scope>NUCLEOTIDE SEQUENCE [LARGE SCALE GENOMIC DNA]</scope>
    <source>
        <strain evidence="5">DSM 45817 / CECT 9037 / EuI1c</strain>
    </source>
</reference>
<feature type="transmembrane region" description="Helical" evidence="2">
    <location>
        <begin position="265"/>
        <end position="283"/>
    </location>
</feature>
<dbReference type="EMBL" id="CP002299">
    <property type="protein sequence ID" value="ADP78658.1"/>
    <property type="molecule type" value="Genomic_DNA"/>
</dbReference>
<feature type="domain" description="Acyltransferase 3" evidence="3">
    <location>
        <begin position="20"/>
        <end position="335"/>
    </location>
</feature>
<protein>
    <submittedName>
        <fullName evidence="4">Acyltransferase 3</fullName>
    </submittedName>
</protein>
<gene>
    <name evidence="4" type="ordered locus">FraEuI1c_0580</name>
</gene>
<dbReference type="eggNOG" id="COG1835">
    <property type="taxonomic scope" value="Bacteria"/>
</dbReference>
<dbReference type="InterPro" id="IPR002656">
    <property type="entry name" value="Acyl_transf_3_dom"/>
</dbReference>
<feature type="transmembrane region" description="Helical" evidence="2">
    <location>
        <begin position="161"/>
        <end position="180"/>
    </location>
</feature>
<evidence type="ECO:0000259" key="3">
    <source>
        <dbReference type="Pfam" id="PF01757"/>
    </source>
</evidence>
<feature type="transmembrane region" description="Helical" evidence="2">
    <location>
        <begin position="187"/>
        <end position="203"/>
    </location>
</feature>
<evidence type="ECO:0000256" key="2">
    <source>
        <dbReference type="SAM" id="Phobius"/>
    </source>
</evidence>
<keyword evidence="5" id="KW-1185">Reference proteome</keyword>
<proteinExistence type="predicted"/>
<keyword evidence="2" id="KW-0472">Membrane</keyword>
<accession>E3JBC8</accession>
<dbReference type="InParanoid" id="E3JBC8"/>
<evidence type="ECO:0000313" key="4">
    <source>
        <dbReference type="EMBL" id="ADP78658.1"/>
    </source>
</evidence>
<dbReference type="STRING" id="298654.FraEuI1c_0580"/>
<evidence type="ECO:0000256" key="1">
    <source>
        <dbReference type="SAM" id="MobiDB-lite"/>
    </source>
</evidence>
<keyword evidence="4" id="KW-0808">Transferase</keyword>
<dbReference type="KEGG" id="fri:FraEuI1c_0580"/>
<evidence type="ECO:0000313" key="5">
    <source>
        <dbReference type="Proteomes" id="UP000002484"/>
    </source>
</evidence>
<keyword evidence="2" id="KW-1133">Transmembrane helix</keyword>
<dbReference type="Proteomes" id="UP000002484">
    <property type="component" value="Chromosome"/>
</dbReference>
<feature type="transmembrane region" description="Helical" evidence="2">
    <location>
        <begin position="320"/>
        <end position="340"/>
    </location>
</feature>
<dbReference type="Pfam" id="PF01757">
    <property type="entry name" value="Acyl_transf_3"/>
    <property type="match status" value="1"/>
</dbReference>
<dbReference type="HOGENOM" id="CLU_005679_0_1_11"/>
<feature type="compositionally biased region" description="Low complexity" evidence="1">
    <location>
        <begin position="405"/>
        <end position="418"/>
    </location>
</feature>
<feature type="transmembrane region" description="Helical" evidence="2">
    <location>
        <begin position="89"/>
        <end position="111"/>
    </location>
</feature>
<feature type="compositionally biased region" description="Pro residues" evidence="1">
    <location>
        <begin position="432"/>
        <end position="442"/>
    </location>
</feature>
<feature type="transmembrane region" description="Helical" evidence="2">
    <location>
        <begin position="295"/>
        <end position="314"/>
    </location>
</feature>
<feature type="transmembrane region" description="Helical" evidence="2">
    <location>
        <begin position="57"/>
        <end position="77"/>
    </location>
</feature>